<comment type="similarity">
    <text evidence="1 4">Belongs to the 1-acyl-sn-glycerol-3-phosphate acyltransferase family.</text>
</comment>
<keyword evidence="5" id="KW-1133">Transmembrane helix</keyword>
<name>A0ABP9YUQ0_9FUNG</name>
<evidence type="ECO:0000256" key="3">
    <source>
        <dbReference type="ARBA" id="ARBA00023315"/>
    </source>
</evidence>
<keyword evidence="4" id="KW-0444">Lipid biosynthesis</keyword>
<reference evidence="7 8" key="1">
    <citation type="submission" date="2024-04" db="EMBL/GenBank/DDBJ databases">
        <title>genome sequences of Mucor flavus KT1a and Helicostylum pulchrum KT1b strains isolated from the surface of a dry-aged beef.</title>
        <authorList>
            <person name="Toyotome T."/>
            <person name="Hosono M."/>
            <person name="Torimaru M."/>
            <person name="Fukuda K."/>
            <person name="Mikami N."/>
        </authorList>
    </citation>
    <scope>NUCLEOTIDE SEQUENCE [LARGE SCALE GENOMIC DNA]</scope>
    <source>
        <strain evidence="7 8">KT1a</strain>
    </source>
</reference>
<dbReference type="EC" id="2.3.1.51" evidence="4"/>
<keyword evidence="5" id="KW-0812">Transmembrane</keyword>
<evidence type="ECO:0000256" key="5">
    <source>
        <dbReference type="SAM" id="Phobius"/>
    </source>
</evidence>
<evidence type="ECO:0000256" key="1">
    <source>
        <dbReference type="ARBA" id="ARBA00008655"/>
    </source>
</evidence>
<keyword evidence="8" id="KW-1185">Reference proteome</keyword>
<protein>
    <recommendedName>
        <fullName evidence="4">1-acyl-sn-glycerol-3-phosphate acyltransferase</fullName>
        <ecNumber evidence="4">2.3.1.51</ecNumber>
    </recommendedName>
</protein>
<evidence type="ECO:0000256" key="2">
    <source>
        <dbReference type="ARBA" id="ARBA00022679"/>
    </source>
</evidence>
<dbReference type="NCBIfam" id="TIGR00530">
    <property type="entry name" value="AGP_acyltrn"/>
    <property type="match status" value="1"/>
</dbReference>
<dbReference type="CDD" id="cd07989">
    <property type="entry name" value="LPLAT_AGPAT-like"/>
    <property type="match status" value="1"/>
</dbReference>
<dbReference type="Pfam" id="PF01553">
    <property type="entry name" value="Acyltransferase"/>
    <property type="match status" value="1"/>
</dbReference>
<comment type="caution">
    <text evidence="7">The sequence shown here is derived from an EMBL/GenBank/DDBJ whole genome shotgun (WGS) entry which is preliminary data.</text>
</comment>
<proteinExistence type="inferred from homology"/>
<dbReference type="InterPro" id="IPR002123">
    <property type="entry name" value="Plipid/glycerol_acylTrfase"/>
</dbReference>
<keyword evidence="3 4" id="KW-0012">Acyltransferase</keyword>
<keyword evidence="5" id="KW-0472">Membrane</keyword>
<evidence type="ECO:0000256" key="4">
    <source>
        <dbReference type="RuleBase" id="RU361267"/>
    </source>
</evidence>
<feature type="domain" description="Phospholipid/glycerol acyltransferase" evidence="6">
    <location>
        <begin position="101"/>
        <end position="218"/>
    </location>
</feature>
<dbReference type="Proteomes" id="UP001473302">
    <property type="component" value="Unassembled WGS sequence"/>
</dbReference>
<organism evidence="7 8">
    <name type="scientific">Mucor flavus</name>
    <dbReference type="NCBI Taxonomy" id="439312"/>
    <lineage>
        <taxon>Eukaryota</taxon>
        <taxon>Fungi</taxon>
        <taxon>Fungi incertae sedis</taxon>
        <taxon>Mucoromycota</taxon>
        <taxon>Mucoromycotina</taxon>
        <taxon>Mucoromycetes</taxon>
        <taxon>Mucorales</taxon>
        <taxon>Mucorineae</taxon>
        <taxon>Mucoraceae</taxon>
        <taxon>Mucor</taxon>
    </lineage>
</organism>
<sequence>MKLEGLLLNASWPTIAMAIVSFLVIYRHFGGFYYRYFMSLFCLLISSIYGFTISLILPLIGKTNYINSSVAVLYHTLGGFFTGIKVEVEGRENLKEVKGPAIYVCNHQASIDLLLLGAVYPNNTTIVAKKALKYYPFLGWFMTLSNAIFLDRNNRDSAVKNAKQAAADIHKKNINVWIFPEGTRGHESEVTLLPFKKGAFYMAVQARVPIVPVVFANYYEFYSAKEKRFNPGTVHCKVLPPISTESINEESSDIQKLADDCREQMLVALKEITPEYKKSQ</sequence>
<dbReference type="PANTHER" id="PTHR10434:SF11">
    <property type="entry name" value="1-ACYL-SN-GLYCEROL-3-PHOSPHATE ACYLTRANSFERASE"/>
    <property type="match status" value="1"/>
</dbReference>
<keyword evidence="2 4" id="KW-0808">Transferase</keyword>
<accession>A0ABP9YUQ0</accession>
<keyword evidence="4" id="KW-0594">Phospholipid biosynthesis</keyword>
<evidence type="ECO:0000313" key="7">
    <source>
        <dbReference type="EMBL" id="GAA5810580.1"/>
    </source>
</evidence>
<dbReference type="PANTHER" id="PTHR10434">
    <property type="entry name" value="1-ACYL-SN-GLYCEROL-3-PHOSPHATE ACYLTRANSFERASE"/>
    <property type="match status" value="1"/>
</dbReference>
<gene>
    <name evidence="7" type="ORF">MFLAVUS_004003</name>
</gene>
<keyword evidence="4" id="KW-1208">Phospholipid metabolism</keyword>
<dbReference type="SMART" id="SM00563">
    <property type="entry name" value="PlsC"/>
    <property type="match status" value="1"/>
</dbReference>
<evidence type="ECO:0000259" key="6">
    <source>
        <dbReference type="SMART" id="SM00563"/>
    </source>
</evidence>
<feature type="transmembrane region" description="Helical" evidence="5">
    <location>
        <begin position="6"/>
        <end position="26"/>
    </location>
</feature>
<dbReference type="SUPFAM" id="SSF69593">
    <property type="entry name" value="Glycerol-3-phosphate (1)-acyltransferase"/>
    <property type="match status" value="1"/>
</dbReference>
<evidence type="ECO:0000313" key="8">
    <source>
        <dbReference type="Proteomes" id="UP001473302"/>
    </source>
</evidence>
<feature type="transmembrane region" description="Helical" evidence="5">
    <location>
        <begin position="38"/>
        <end position="60"/>
    </location>
</feature>
<comment type="catalytic activity">
    <reaction evidence="4">
        <text>a 1-acyl-sn-glycero-3-phosphate + an acyl-CoA = a 1,2-diacyl-sn-glycero-3-phosphate + CoA</text>
        <dbReference type="Rhea" id="RHEA:19709"/>
        <dbReference type="ChEBI" id="CHEBI:57287"/>
        <dbReference type="ChEBI" id="CHEBI:57970"/>
        <dbReference type="ChEBI" id="CHEBI:58342"/>
        <dbReference type="ChEBI" id="CHEBI:58608"/>
        <dbReference type="EC" id="2.3.1.51"/>
    </reaction>
</comment>
<comment type="domain">
    <text evidence="4">The HXXXXD motif is essential for acyltransferase activity and may constitute the binding site for the phosphate moiety of the glycerol-3-phosphate.</text>
</comment>
<keyword evidence="4" id="KW-0443">Lipid metabolism</keyword>
<dbReference type="EMBL" id="BAABUK010000007">
    <property type="protein sequence ID" value="GAA5810580.1"/>
    <property type="molecule type" value="Genomic_DNA"/>
</dbReference>
<dbReference type="InterPro" id="IPR004552">
    <property type="entry name" value="AGP_acyltrans"/>
</dbReference>